<dbReference type="InterPro" id="IPR018062">
    <property type="entry name" value="HTH_AraC-typ_CS"/>
</dbReference>
<dbReference type="SUPFAM" id="SSF51215">
    <property type="entry name" value="Regulatory protein AraC"/>
    <property type="match status" value="1"/>
</dbReference>
<keyword evidence="3" id="KW-0238">DNA-binding</keyword>
<keyword evidence="2" id="KW-0805">Transcription regulation</keyword>
<dbReference type="InterPro" id="IPR003313">
    <property type="entry name" value="AraC-bd"/>
</dbReference>
<proteinExistence type="predicted"/>
<dbReference type="SMART" id="SM00342">
    <property type="entry name" value="HTH_ARAC"/>
    <property type="match status" value="1"/>
</dbReference>
<organism evidence="8 9">
    <name type="scientific">Pseudomonas fulva</name>
    <dbReference type="NCBI Taxonomy" id="47880"/>
    <lineage>
        <taxon>Bacteria</taxon>
        <taxon>Pseudomonadati</taxon>
        <taxon>Pseudomonadota</taxon>
        <taxon>Gammaproteobacteria</taxon>
        <taxon>Pseudomonadales</taxon>
        <taxon>Pseudomonadaceae</taxon>
        <taxon>Pseudomonas</taxon>
    </lineage>
</organism>
<comment type="subcellular location">
    <subcellularLocation>
        <location evidence="1">Cytoplasm</location>
    </subcellularLocation>
</comment>
<comment type="function">
    <text evidence="6">Regulatory protein of the TOL plasmid xyl operons. XylS activates the xylXYZLTEGFJQKIH operon required for the degradation of toluene, m-xylene and p-xylene.</text>
</comment>
<dbReference type="GO" id="GO:0003700">
    <property type="term" value="F:DNA-binding transcription factor activity"/>
    <property type="evidence" value="ECO:0007669"/>
    <property type="project" value="InterPro"/>
</dbReference>
<dbReference type="Proteomes" id="UP000594430">
    <property type="component" value="Chromosome"/>
</dbReference>
<evidence type="ECO:0000313" key="9">
    <source>
        <dbReference type="Proteomes" id="UP000594430"/>
    </source>
</evidence>
<evidence type="ECO:0000256" key="3">
    <source>
        <dbReference type="ARBA" id="ARBA00023125"/>
    </source>
</evidence>
<dbReference type="EMBL" id="CP064946">
    <property type="protein sequence ID" value="QPH47092.1"/>
    <property type="molecule type" value="Genomic_DNA"/>
</dbReference>
<dbReference type="SUPFAM" id="SSF46689">
    <property type="entry name" value="Homeodomain-like"/>
    <property type="match status" value="2"/>
</dbReference>
<dbReference type="Pfam" id="PF02311">
    <property type="entry name" value="AraC_binding"/>
    <property type="match status" value="1"/>
</dbReference>
<gene>
    <name evidence="8" type="ORF">IZU98_11695</name>
</gene>
<dbReference type="InterPro" id="IPR050204">
    <property type="entry name" value="AraC_XylS_family_regulators"/>
</dbReference>
<dbReference type="AlphaFoldDB" id="A0A7S9Q6G5"/>
<evidence type="ECO:0000259" key="7">
    <source>
        <dbReference type="PROSITE" id="PS01124"/>
    </source>
</evidence>
<protein>
    <submittedName>
        <fullName evidence="8">AraC family transcriptional regulator</fullName>
    </submittedName>
</protein>
<evidence type="ECO:0000313" key="8">
    <source>
        <dbReference type="EMBL" id="QPH47092.1"/>
    </source>
</evidence>
<keyword evidence="5" id="KW-0804">Transcription</keyword>
<evidence type="ECO:0000256" key="1">
    <source>
        <dbReference type="ARBA" id="ARBA00004496"/>
    </source>
</evidence>
<dbReference type="RefSeq" id="WP_196109913.1">
    <property type="nucleotide sequence ID" value="NZ_CP064943.1"/>
</dbReference>
<feature type="domain" description="HTH araC/xylS-type" evidence="7">
    <location>
        <begin position="161"/>
        <end position="258"/>
    </location>
</feature>
<accession>A0A7S9Q6G5</accession>
<sequence length="262" mass="28603">MLEVSRFWRDSALPFVEARVVGDGRQVCHAAHSHESFSLGVITGGRSTYVSGHDQFEVAAGSTVLINPGVIHACNPVSGLPWSYIMLFIDTPWLASVGLTLPSQRYSAAPGLYQQVLSVCAALFDPDAADREQRLRAMLCDLPRFLGQEPASEDGINPRLEAAAAFIRAHRSDPLTLGDIATACGLSRAYLIRAFGKRFGLTPHGYLLDQRVQLARSHLRHGQSIAEAAQSAGFADQSHLQRAFKRHLAATPGHYRQTTAFR</sequence>
<dbReference type="Pfam" id="PF12833">
    <property type="entry name" value="HTH_18"/>
    <property type="match status" value="1"/>
</dbReference>
<dbReference type="GO" id="GO:0005737">
    <property type="term" value="C:cytoplasm"/>
    <property type="evidence" value="ECO:0007669"/>
    <property type="project" value="UniProtKB-SubCell"/>
</dbReference>
<dbReference type="Gene3D" id="2.60.120.10">
    <property type="entry name" value="Jelly Rolls"/>
    <property type="match status" value="1"/>
</dbReference>
<evidence type="ECO:0000256" key="5">
    <source>
        <dbReference type="ARBA" id="ARBA00023163"/>
    </source>
</evidence>
<evidence type="ECO:0000256" key="6">
    <source>
        <dbReference type="ARBA" id="ARBA00037345"/>
    </source>
</evidence>
<keyword evidence="4" id="KW-0010">Activator</keyword>
<dbReference type="InterPro" id="IPR018060">
    <property type="entry name" value="HTH_AraC"/>
</dbReference>
<reference evidence="8 9" key="1">
    <citation type="submission" date="2020-11" db="EMBL/GenBank/DDBJ databases">
        <title>Pseudomonas fulva producing VIM-24.</title>
        <authorList>
            <person name="Liu S."/>
        </authorList>
    </citation>
    <scope>NUCLEOTIDE SEQUENCE [LARGE SCALE GENOMIC DNA]</scope>
    <source>
        <strain evidence="8 9">ZDHY414</strain>
    </source>
</reference>
<dbReference type="InterPro" id="IPR037923">
    <property type="entry name" value="HTH-like"/>
</dbReference>
<dbReference type="PROSITE" id="PS00041">
    <property type="entry name" value="HTH_ARAC_FAMILY_1"/>
    <property type="match status" value="1"/>
</dbReference>
<dbReference type="PROSITE" id="PS01124">
    <property type="entry name" value="HTH_ARAC_FAMILY_2"/>
    <property type="match status" value="1"/>
</dbReference>
<dbReference type="InterPro" id="IPR014710">
    <property type="entry name" value="RmlC-like_jellyroll"/>
</dbReference>
<name>A0A7S9Q6G5_9PSED</name>
<evidence type="ECO:0000256" key="2">
    <source>
        <dbReference type="ARBA" id="ARBA00023015"/>
    </source>
</evidence>
<dbReference type="PANTHER" id="PTHR46796">
    <property type="entry name" value="HTH-TYPE TRANSCRIPTIONAL ACTIVATOR RHAS-RELATED"/>
    <property type="match status" value="1"/>
</dbReference>
<dbReference type="GO" id="GO:0009893">
    <property type="term" value="P:positive regulation of metabolic process"/>
    <property type="evidence" value="ECO:0007669"/>
    <property type="project" value="UniProtKB-ARBA"/>
</dbReference>
<dbReference type="GO" id="GO:0043565">
    <property type="term" value="F:sequence-specific DNA binding"/>
    <property type="evidence" value="ECO:0007669"/>
    <property type="project" value="InterPro"/>
</dbReference>
<dbReference type="PANTHER" id="PTHR46796:SF2">
    <property type="entry name" value="TRANSCRIPTIONAL REGULATORY PROTEIN"/>
    <property type="match status" value="1"/>
</dbReference>
<dbReference type="InterPro" id="IPR009057">
    <property type="entry name" value="Homeodomain-like_sf"/>
</dbReference>
<dbReference type="Gene3D" id="1.10.10.60">
    <property type="entry name" value="Homeodomain-like"/>
    <property type="match status" value="1"/>
</dbReference>
<evidence type="ECO:0000256" key="4">
    <source>
        <dbReference type="ARBA" id="ARBA00023159"/>
    </source>
</evidence>